<protein>
    <submittedName>
        <fullName evidence="1">DUF488 domain-containing protein</fullName>
    </submittedName>
</protein>
<dbReference type="InterPro" id="IPR007438">
    <property type="entry name" value="DUF488"/>
</dbReference>
<dbReference type="Proteomes" id="UP000279859">
    <property type="component" value="Unassembled WGS sequence"/>
</dbReference>
<evidence type="ECO:0000313" key="1">
    <source>
        <dbReference type="EMBL" id="RNE62191.1"/>
    </source>
</evidence>
<reference evidence="1 2" key="1">
    <citation type="submission" date="2018-11" db="EMBL/GenBank/DDBJ databases">
        <title>Cryobacterium sp. nov., isolated from rhizosphere soil of lettuce.</title>
        <authorList>
            <person name="Wang Y."/>
        </authorList>
    </citation>
    <scope>NUCLEOTIDE SEQUENCE [LARGE SCALE GENOMIC DNA]</scope>
    <source>
        <strain evidence="1 2">NEAU-85</strain>
    </source>
</reference>
<organism evidence="1 2">
    <name type="scientific">Cryobacterium tepidiphilum</name>
    <dbReference type="NCBI Taxonomy" id="2486026"/>
    <lineage>
        <taxon>Bacteria</taxon>
        <taxon>Bacillati</taxon>
        <taxon>Actinomycetota</taxon>
        <taxon>Actinomycetes</taxon>
        <taxon>Micrococcales</taxon>
        <taxon>Microbacteriaceae</taxon>
        <taxon>Cryobacterium</taxon>
    </lineage>
</organism>
<sequence length="187" mass="20674">MTETRVFTIGHSTHPLDEFVGMLRANGVERLIDVRTVPGSRHNPQFGEHELEASMPEAGIDYQRLAALGGLRHTKVSEPTINGAWRNRSFRNYADYMQTPEFAAGIDELVALAANQTVAIMCAEAVPWRCHRSLVGDALLARGIEVFDIMTPTSTKPHTMRSFAAVDGTRVWYPPTEPADEAGQDPQ</sequence>
<proteinExistence type="predicted"/>
<dbReference type="Pfam" id="PF04343">
    <property type="entry name" value="DUF488"/>
    <property type="match status" value="1"/>
</dbReference>
<dbReference type="OrthoDB" id="9789109at2"/>
<dbReference type="InterPro" id="IPR014519">
    <property type="entry name" value="UCP024492"/>
</dbReference>
<keyword evidence="2" id="KW-1185">Reference proteome</keyword>
<dbReference type="AlphaFoldDB" id="A0A3M8L9M3"/>
<evidence type="ECO:0000313" key="2">
    <source>
        <dbReference type="Proteomes" id="UP000279859"/>
    </source>
</evidence>
<dbReference type="PIRSF" id="PIRSF024492">
    <property type="entry name" value="UCP024492"/>
    <property type="match status" value="1"/>
</dbReference>
<dbReference type="RefSeq" id="WP_123045956.1">
    <property type="nucleotide sequence ID" value="NZ_RDSR01000013.1"/>
</dbReference>
<dbReference type="PANTHER" id="PTHR39337:SF1">
    <property type="entry name" value="BLR5642 PROTEIN"/>
    <property type="match status" value="1"/>
</dbReference>
<name>A0A3M8L9M3_9MICO</name>
<dbReference type="PANTHER" id="PTHR39337">
    <property type="entry name" value="BLR5642 PROTEIN"/>
    <property type="match status" value="1"/>
</dbReference>
<comment type="caution">
    <text evidence="1">The sequence shown here is derived from an EMBL/GenBank/DDBJ whole genome shotgun (WGS) entry which is preliminary data.</text>
</comment>
<gene>
    <name evidence="1" type="ORF">EEJ31_08890</name>
</gene>
<accession>A0A3M8L9M3</accession>
<dbReference type="EMBL" id="RDSR01000013">
    <property type="protein sequence ID" value="RNE62191.1"/>
    <property type="molecule type" value="Genomic_DNA"/>
</dbReference>